<feature type="compositionally biased region" description="Polar residues" evidence="1">
    <location>
        <begin position="69"/>
        <end position="79"/>
    </location>
</feature>
<organism evidence="2 3">
    <name type="scientific">Bradyrhizobium erythrophlei</name>
    <dbReference type="NCBI Taxonomy" id="1437360"/>
    <lineage>
        <taxon>Bacteria</taxon>
        <taxon>Pseudomonadati</taxon>
        <taxon>Pseudomonadota</taxon>
        <taxon>Alphaproteobacteria</taxon>
        <taxon>Hyphomicrobiales</taxon>
        <taxon>Nitrobacteraceae</taxon>
        <taxon>Bradyrhizobium</taxon>
    </lineage>
</organism>
<sequence>MQHGIQNVGLFAQLKARVAFGLTLAISGGALATAQAQSVGPGGSNVVTFKVESLRSSAPQHHPERGSVKLSQVPSLGTSRPSLPLNRHLSIFVSDVDTVSQIKFSEVMDKLVSQSGDPLLTKQLLFHQWWDSAGQRPGLGLGPHCDDDAAPVPASGVSTFTSLSMLNSFPYRCPRLEVNEASSDPFTNEADTNPAAYSAIAFSNRFDLVSPPGDCGEYRIVFARNSGKSDPLNRNLIIFEARVPNPKPAEGLNGCRPILEFWHGLSDETINAVERGKRLHDFYLEGLPASSVGPIVDVTHYALGTGQIRSNQFMLNDKDVRLPAPPFDWTLREFKTFLNNGTLTIIPDSVKTNPGNSLFAAGSTDIRIGALNQDIRAQMKELLGGAGPASGVDDVNSIGFGTSGQGVNSFESDEGQADLGDVLAAYAPGNKENPVIQANIAASLSLLRSPLTTLNVVSRLRTQTCAGCHQFSNNDHGLGGKAIWPDKSKGDSTHPAMPFTQQSEKTSDLQPAIVGGGKRYAISLTVECLLDFREAFMKKALGISPATSANHCPTQ</sequence>
<evidence type="ECO:0000256" key="1">
    <source>
        <dbReference type="SAM" id="MobiDB-lite"/>
    </source>
</evidence>
<feature type="region of interest" description="Disordered" evidence="1">
    <location>
        <begin position="55"/>
        <end position="79"/>
    </location>
</feature>
<keyword evidence="3" id="KW-1185">Reference proteome</keyword>
<name>A0A1M7TMK0_9BRAD</name>
<reference evidence="3" key="1">
    <citation type="submission" date="2016-11" db="EMBL/GenBank/DDBJ databases">
        <authorList>
            <person name="Varghese N."/>
            <person name="Submissions S."/>
        </authorList>
    </citation>
    <scope>NUCLEOTIDE SEQUENCE [LARGE SCALE GENOMIC DNA]</scope>
    <source>
        <strain evidence="3">GAS401</strain>
    </source>
</reference>
<dbReference type="EMBL" id="LT670849">
    <property type="protein sequence ID" value="SHN71906.1"/>
    <property type="molecule type" value="Genomic_DNA"/>
</dbReference>
<evidence type="ECO:0000313" key="2">
    <source>
        <dbReference type="EMBL" id="SHN71906.1"/>
    </source>
</evidence>
<dbReference type="AlphaFoldDB" id="A0A1M7TMK0"/>
<accession>A0A1M7TMK0</accession>
<protein>
    <submittedName>
        <fullName evidence="2">Uncharacterized protein</fullName>
    </submittedName>
</protein>
<proteinExistence type="predicted"/>
<gene>
    <name evidence="2" type="ORF">SAMN05444170_2144</name>
</gene>
<dbReference type="Proteomes" id="UP000184096">
    <property type="component" value="Chromosome I"/>
</dbReference>
<feature type="region of interest" description="Disordered" evidence="1">
    <location>
        <begin position="488"/>
        <end position="507"/>
    </location>
</feature>
<evidence type="ECO:0000313" key="3">
    <source>
        <dbReference type="Proteomes" id="UP000184096"/>
    </source>
</evidence>